<dbReference type="EMBL" id="JBICBT010000823">
    <property type="protein sequence ID" value="KAL3098513.1"/>
    <property type="molecule type" value="Genomic_DNA"/>
</dbReference>
<gene>
    <name evidence="3" type="ORF">niasHT_021372</name>
</gene>
<dbReference type="AlphaFoldDB" id="A0ABD2K725"/>
<feature type="signal peptide" evidence="2">
    <location>
        <begin position="1"/>
        <end position="24"/>
    </location>
</feature>
<evidence type="ECO:0000256" key="1">
    <source>
        <dbReference type="SAM" id="MobiDB-lite"/>
    </source>
</evidence>
<dbReference type="Proteomes" id="UP001620626">
    <property type="component" value="Unassembled WGS sequence"/>
</dbReference>
<feature type="compositionally biased region" description="Basic and acidic residues" evidence="1">
    <location>
        <begin position="71"/>
        <end position="94"/>
    </location>
</feature>
<proteinExistence type="predicted"/>
<keyword evidence="2" id="KW-0732">Signal</keyword>
<comment type="caution">
    <text evidence="3">The sequence shown here is derived from an EMBL/GenBank/DDBJ whole genome shotgun (WGS) entry which is preliminary data.</text>
</comment>
<keyword evidence="4" id="KW-1185">Reference proteome</keyword>
<protein>
    <submittedName>
        <fullName evidence="3">Uncharacterized protein</fullName>
    </submittedName>
</protein>
<feature type="chain" id="PRO_5044775391" evidence="2">
    <location>
        <begin position="25"/>
        <end position="128"/>
    </location>
</feature>
<reference evidence="3 4" key="1">
    <citation type="submission" date="2024-10" db="EMBL/GenBank/DDBJ databases">
        <authorList>
            <person name="Kim D."/>
        </authorList>
    </citation>
    <scope>NUCLEOTIDE SEQUENCE [LARGE SCALE GENOMIC DNA]</scope>
    <source>
        <strain evidence="3">BH-2024</strain>
    </source>
</reference>
<name>A0ABD2K725_9BILA</name>
<feature type="compositionally biased region" description="Polar residues" evidence="1">
    <location>
        <begin position="119"/>
        <end position="128"/>
    </location>
</feature>
<accession>A0ABD2K725</accession>
<evidence type="ECO:0000313" key="3">
    <source>
        <dbReference type="EMBL" id="KAL3098513.1"/>
    </source>
</evidence>
<sequence length="128" mass="14468">MSAFALRFASFLSLMALLVVRCSADESSSSEEEQKRPISDAAAPCHRLFHRNNETSAEGRRPSNGTESAEEAEKVKEKEEKKEENEEEKEKDNAIDQSAIGREKRNPFGIFMKYKKNGKQLSRSLVNT</sequence>
<feature type="compositionally biased region" description="Basic and acidic residues" evidence="1">
    <location>
        <begin position="51"/>
        <end position="61"/>
    </location>
</feature>
<evidence type="ECO:0000256" key="2">
    <source>
        <dbReference type="SAM" id="SignalP"/>
    </source>
</evidence>
<evidence type="ECO:0000313" key="4">
    <source>
        <dbReference type="Proteomes" id="UP001620626"/>
    </source>
</evidence>
<organism evidence="3 4">
    <name type="scientific">Heterodera trifolii</name>
    <dbReference type="NCBI Taxonomy" id="157864"/>
    <lineage>
        <taxon>Eukaryota</taxon>
        <taxon>Metazoa</taxon>
        <taxon>Ecdysozoa</taxon>
        <taxon>Nematoda</taxon>
        <taxon>Chromadorea</taxon>
        <taxon>Rhabditida</taxon>
        <taxon>Tylenchina</taxon>
        <taxon>Tylenchomorpha</taxon>
        <taxon>Tylenchoidea</taxon>
        <taxon>Heteroderidae</taxon>
        <taxon>Heteroderinae</taxon>
        <taxon>Heterodera</taxon>
    </lineage>
</organism>
<feature type="region of interest" description="Disordered" evidence="1">
    <location>
        <begin position="25"/>
        <end position="128"/>
    </location>
</feature>